<reference evidence="2" key="1">
    <citation type="submission" date="2017-09" db="EMBL/GenBank/DDBJ databases">
        <title>FDA dAtabase for Regulatory Grade micrObial Sequences (FDA-ARGOS): Supporting development and validation of Infectious Disease Dx tests.</title>
        <authorList>
            <person name="Minogue T."/>
            <person name="Wolcott M."/>
            <person name="Wasieloski L."/>
            <person name="Aguilar W."/>
            <person name="Moore D."/>
            <person name="Tallon L."/>
            <person name="Sadzewicz L."/>
            <person name="Ott S."/>
            <person name="Zhao X."/>
            <person name="Nagaraj S."/>
            <person name="Vavikolanu K."/>
            <person name="Aluvathingal J."/>
            <person name="Nadendla S."/>
            <person name="Sichtig H."/>
        </authorList>
    </citation>
    <scope>NUCLEOTIDE SEQUENCE [LARGE SCALE GENOMIC DNA]</scope>
    <source>
        <strain evidence="2">FDAARGOS_394</strain>
    </source>
</reference>
<sequence>MQHEVIINLAAGQELRIDLTHVPAMANEDGRRWLDEQFTALECEPLRPSGKVLLADKVLVVARAGQRQLQGDAVWRETFGRAAAAVLQRPLIRVDVPGMAISF</sequence>
<accession>A0A2A7UZR6</accession>
<comment type="caution">
    <text evidence="1">The sequence shown here is derived from an EMBL/GenBank/DDBJ whole genome shotgun (WGS) entry which is preliminary data.</text>
</comment>
<organism evidence="1 2">
    <name type="scientific">Comamonas terrigena</name>
    <dbReference type="NCBI Taxonomy" id="32013"/>
    <lineage>
        <taxon>Bacteria</taxon>
        <taxon>Pseudomonadati</taxon>
        <taxon>Pseudomonadota</taxon>
        <taxon>Betaproteobacteria</taxon>
        <taxon>Burkholderiales</taxon>
        <taxon>Comamonadaceae</taxon>
        <taxon>Comamonas</taxon>
    </lineage>
</organism>
<evidence type="ECO:0000313" key="1">
    <source>
        <dbReference type="EMBL" id="PEH90681.1"/>
    </source>
</evidence>
<protein>
    <submittedName>
        <fullName evidence="1">Uncharacterized protein</fullName>
    </submittedName>
</protein>
<dbReference type="EMBL" id="PDEA01000001">
    <property type="protein sequence ID" value="PEH90681.1"/>
    <property type="molecule type" value="Genomic_DNA"/>
</dbReference>
<dbReference type="OrthoDB" id="5297048at2"/>
<name>A0A2A7UZR6_COMTR</name>
<dbReference type="RefSeq" id="WP_066537735.1">
    <property type="nucleotide sequence ID" value="NZ_DALZQJ010000008.1"/>
</dbReference>
<dbReference type="GeneID" id="80803036"/>
<dbReference type="Proteomes" id="UP000220246">
    <property type="component" value="Unassembled WGS sequence"/>
</dbReference>
<keyword evidence="2" id="KW-1185">Reference proteome</keyword>
<dbReference type="STRING" id="1219032.GCA_001515545_02228"/>
<gene>
    <name evidence="1" type="ORF">CRM82_20595</name>
</gene>
<dbReference type="AlphaFoldDB" id="A0A2A7UZR6"/>
<proteinExistence type="predicted"/>
<evidence type="ECO:0000313" key="2">
    <source>
        <dbReference type="Proteomes" id="UP000220246"/>
    </source>
</evidence>